<feature type="region of interest" description="Disordered" evidence="1">
    <location>
        <begin position="56"/>
        <end position="79"/>
    </location>
</feature>
<name>A0A7E4ZQB1_PANRE</name>
<protein>
    <submittedName>
        <fullName evidence="3">Secreted protein</fullName>
    </submittedName>
</protein>
<reference evidence="2" key="1">
    <citation type="journal article" date="2013" name="Genetics">
        <title>The draft genome and transcriptome of Panagrellus redivivus are shaped by the harsh demands of a free-living lifestyle.</title>
        <authorList>
            <person name="Srinivasan J."/>
            <person name="Dillman A.R."/>
            <person name="Macchietto M.G."/>
            <person name="Heikkinen L."/>
            <person name="Lakso M."/>
            <person name="Fracchia K.M."/>
            <person name="Antoshechkin I."/>
            <person name="Mortazavi A."/>
            <person name="Wong G."/>
            <person name="Sternberg P.W."/>
        </authorList>
    </citation>
    <scope>NUCLEOTIDE SEQUENCE [LARGE SCALE GENOMIC DNA]</scope>
    <source>
        <strain evidence="2">MT8872</strain>
    </source>
</reference>
<evidence type="ECO:0000313" key="3">
    <source>
        <dbReference type="WBParaSite" id="Pan_g10773.t1"/>
    </source>
</evidence>
<dbReference type="WBParaSite" id="Pan_g10773.t1">
    <property type="protein sequence ID" value="Pan_g10773.t1"/>
    <property type="gene ID" value="Pan_g10773"/>
</dbReference>
<reference evidence="3" key="2">
    <citation type="submission" date="2020-10" db="UniProtKB">
        <authorList>
            <consortium name="WormBaseParasite"/>
        </authorList>
    </citation>
    <scope>IDENTIFICATION</scope>
</reference>
<keyword evidence="2" id="KW-1185">Reference proteome</keyword>
<accession>A0A7E4ZQB1</accession>
<sequence length="79" mass="8793">MTISLYVRCPSTSFCTLTRALLRRSLEAASKQHAGFCNVFYLGAGLVSSNPPRFNTVSHRRSRLDRTQYTLPDPAAQTS</sequence>
<evidence type="ECO:0000313" key="2">
    <source>
        <dbReference type="Proteomes" id="UP000492821"/>
    </source>
</evidence>
<organism evidence="2 3">
    <name type="scientific">Panagrellus redivivus</name>
    <name type="common">Microworm</name>
    <dbReference type="NCBI Taxonomy" id="6233"/>
    <lineage>
        <taxon>Eukaryota</taxon>
        <taxon>Metazoa</taxon>
        <taxon>Ecdysozoa</taxon>
        <taxon>Nematoda</taxon>
        <taxon>Chromadorea</taxon>
        <taxon>Rhabditida</taxon>
        <taxon>Tylenchina</taxon>
        <taxon>Panagrolaimomorpha</taxon>
        <taxon>Panagrolaimoidea</taxon>
        <taxon>Panagrolaimidae</taxon>
        <taxon>Panagrellus</taxon>
    </lineage>
</organism>
<dbReference type="Proteomes" id="UP000492821">
    <property type="component" value="Unassembled WGS sequence"/>
</dbReference>
<dbReference type="AlphaFoldDB" id="A0A7E4ZQB1"/>
<evidence type="ECO:0000256" key="1">
    <source>
        <dbReference type="SAM" id="MobiDB-lite"/>
    </source>
</evidence>
<proteinExistence type="predicted"/>